<dbReference type="OMA" id="SFNAEMT"/>
<name>A0A832SUB0_9EURY</name>
<reference evidence="1" key="1">
    <citation type="journal article" date="2020" name="bioRxiv">
        <title>A rank-normalized archaeal taxonomy based on genome phylogeny resolves widespread incomplete and uneven classifications.</title>
        <authorList>
            <person name="Rinke C."/>
            <person name="Chuvochina M."/>
            <person name="Mussig A.J."/>
            <person name="Chaumeil P.-A."/>
            <person name="Waite D.W."/>
            <person name="Whitman W.B."/>
            <person name="Parks D.H."/>
            <person name="Hugenholtz P."/>
        </authorList>
    </citation>
    <scope>NUCLEOTIDE SEQUENCE</scope>
    <source>
        <strain evidence="1">UBA8849</strain>
    </source>
</reference>
<evidence type="ECO:0000313" key="2">
    <source>
        <dbReference type="Proteomes" id="UP000645676"/>
    </source>
</evidence>
<dbReference type="EMBL" id="DUJR01000019">
    <property type="protein sequence ID" value="HII59670.1"/>
    <property type="molecule type" value="Genomic_DNA"/>
</dbReference>
<dbReference type="AlphaFoldDB" id="A0A832SUB0"/>
<sequence>MRYLNLKDTVLLGRNFNEYVRMFNLNEDLLSNKILDVASGVSSFCAEGNKKGYNITSSDKIYNLKPEEIEEKCKKDLDFMEKHLRGMFKNNFNWNEFKTVDEWKKTRERTYKTFIEDYKTNRKRYIYTTYPKTNFKDDEFAISLVGHFLLLYDNILNYQFHKETIDELLRISEEIRIFPILNLRGEKSIFLDKILKEYKARIEKTDYEFMKGGNKVLIIRR</sequence>
<organism evidence="1 2">
    <name type="scientific">Methanocaldococcus jannaschii</name>
    <dbReference type="NCBI Taxonomy" id="2190"/>
    <lineage>
        <taxon>Archaea</taxon>
        <taxon>Methanobacteriati</taxon>
        <taxon>Methanobacteriota</taxon>
        <taxon>Methanomada group</taxon>
        <taxon>Methanococci</taxon>
        <taxon>Methanococcales</taxon>
        <taxon>Methanocaldococcaceae</taxon>
        <taxon>Methanocaldococcus</taxon>
    </lineage>
</organism>
<accession>A0A832SUB0</accession>
<comment type="caution">
    <text evidence="1">The sequence shown here is derived from an EMBL/GenBank/DDBJ whole genome shotgun (WGS) entry which is preliminary data.</text>
</comment>
<protein>
    <recommendedName>
        <fullName evidence="3">SAM-dependent methyltransferase</fullName>
    </recommendedName>
</protein>
<proteinExistence type="predicted"/>
<gene>
    <name evidence="1" type="ORF">HA335_03685</name>
</gene>
<dbReference type="Proteomes" id="UP000645676">
    <property type="component" value="Unassembled WGS sequence"/>
</dbReference>
<dbReference type="RefSeq" id="WP_010869536.1">
    <property type="nucleotide sequence ID" value="NC_000909.1"/>
</dbReference>
<evidence type="ECO:0008006" key="3">
    <source>
        <dbReference type="Google" id="ProtNLM"/>
    </source>
</evidence>
<evidence type="ECO:0000313" key="1">
    <source>
        <dbReference type="EMBL" id="HII59670.1"/>
    </source>
</evidence>